<name>A0A3E2H4W2_SCYLI</name>
<proteinExistence type="predicted"/>
<gene>
    <name evidence="2" type="ORF">B7463_g7996</name>
</gene>
<organism evidence="2 3">
    <name type="scientific">Scytalidium lignicola</name>
    <name type="common">Hyphomycete</name>
    <dbReference type="NCBI Taxonomy" id="5539"/>
    <lineage>
        <taxon>Eukaryota</taxon>
        <taxon>Fungi</taxon>
        <taxon>Dikarya</taxon>
        <taxon>Ascomycota</taxon>
        <taxon>Pezizomycotina</taxon>
        <taxon>Leotiomycetes</taxon>
        <taxon>Leotiomycetes incertae sedis</taxon>
        <taxon>Scytalidium</taxon>
    </lineage>
</organism>
<dbReference type="Proteomes" id="UP000258309">
    <property type="component" value="Unassembled WGS sequence"/>
</dbReference>
<comment type="caution">
    <text evidence="2">The sequence shown here is derived from an EMBL/GenBank/DDBJ whole genome shotgun (WGS) entry which is preliminary data.</text>
</comment>
<sequence length="124" mass="14419">MAVRSSTSALSDSHAGHSIRVTVHNTSRKSHESDSHRARHTPVYYPTIYPTADYYYPPRQDKPTGSYCTTYHNYYDSRSAVRNVEIIEAAPRVIVQHAHPPAERKSRHSYRLARSRDYGVRYYY</sequence>
<reference evidence="2 3" key="1">
    <citation type="submission" date="2018-05" db="EMBL/GenBank/DDBJ databases">
        <title>Draft genome sequence of Scytalidium lignicola DSM 105466, a ubiquitous saprotrophic fungus.</title>
        <authorList>
            <person name="Buettner E."/>
            <person name="Gebauer A.M."/>
            <person name="Hofrichter M."/>
            <person name="Liers C."/>
            <person name="Kellner H."/>
        </authorList>
    </citation>
    <scope>NUCLEOTIDE SEQUENCE [LARGE SCALE GENOMIC DNA]</scope>
    <source>
        <strain evidence="2 3">DSM 105466</strain>
    </source>
</reference>
<evidence type="ECO:0000313" key="3">
    <source>
        <dbReference type="Proteomes" id="UP000258309"/>
    </source>
</evidence>
<protein>
    <submittedName>
        <fullName evidence="2">Uncharacterized protein</fullName>
    </submittedName>
</protein>
<dbReference type="AlphaFoldDB" id="A0A3E2H4W2"/>
<evidence type="ECO:0000313" key="2">
    <source>
        <dbReference type="EMBL" id="RFU28337.1"/>
    </source>
</evidence>
<feature type="compositionally biased region" description="Polar residues" evidence="1">
    <location>
        <begin position="1"/>
        <end position="11"/>
    </location>
</feature>
<keyword evidence="3" id="KW-1185">Reference proteome</keyword>
<evidence type="ECO:0000256" key="1">
    <source>
        <dbReference type="SAM" id="MobiDB-lite"/>
    </source>
</evidence>
<dbReference type="EMBL" id="NCSJ02000167">
    <property type="protein sequence ID" value="RFU28337.1"/>
    <property type="molecule type" value="Genomic_DNA"/>
</dbReference>
<feature type="non-terminal residue" evidence="2">
    <location>
        <position position="124"/>
    </location>
</feature>
<accession>A0A3E2H4W2</accession>
<feature type="non-terminal residue" evidence="2">
    <location>
        <position position="1"/>
    </location>
</feature>
<feature type="region of interest" description="Disordered" evidence="1">
    <location>
        <begin position="1"/>
        <end position="42"/>
    </location>
</feature>